<evidence type="ECO:0000313" key="1">
    <source>
        <dbReference type="EMBL" id="HGD13816.1"/>
    </source>
</evidence>
<dbReference type="Gene3D" id="1.25.10.10">
    <property type="entry name" value="Leucine-rich Repeat Variant"/>
    <property type="match status" value="2"/>
</dbReference>
<dbReference type="GO" id="GO:0016491">
    <property type="term" value="F:oxidoreductase activity"/>
    <property type="evidence" value="ECO:0007669"/>
    <property type="project" value="TreeGrafter"/>
</dbReference>
<gene>
    <name evidence="1" type="ORF">ENX16_07060</name>
</gene>
<reference evidence="1" key="1">
    <citation type="journal article" date="2020" name="mSystems">
        <title>Genome- and Community-Level Interaction Insights into Carbon Utilization and Element Cycling Functions of Hydrothermarchaeota in Hydrothermal Sediment.</title>
        <authorList>
            <person name="Zhou Z."/>
            <person name="Liu Y."/>
            <person name="Xu W."/>
            <person name="Pan J."/>
            <person name="Luo Z.H."/>
            <person name="Li M."/>
        </authorList>
    </citation>
    <scope>NUCLEOTIDE SEQUENCE [LARGE SCALE GENOMIC DNA]</scope>
    <source>
        <strain evidence="1">SpSt-914</strain>
    </source>
</reference>
<dbReference type="AlphaFoldDB" id="A0A7V3V0K9"/>
<proteinExistence type="predicted"/>
<comment type="caution">
    <text evidence="1">The sequence shown here is derived from an EMBL/GenBank/DDBJ whole genome shotgun (WGS) entry which is preliminary data.</text>
</comment>
<dbReference type="SUPFAM" id="SSF48371">
    <property type="entry name" value="ARM repeat"/>
    <property type="match status" value="1"/>
</dbReference>
<name>A0A7V3V0K9_UNCW3</name>
<dbReference type="Pfam" id="PF13646">
    <property type="entry name" value="HEAT_2"/>
    <property type="match status" value="2"/>
</dbReference>
<sequence length="229" mass="25349">MRMLGKIGLLILLLVVPDSCKNEVQRLRRDLSSPSPEVRAYAARRLGELRDRNSVPLLIRALNDSALIVSFEAALALGKIRDRSALIPLRELAGAGGKQDLAIAATKAIADFGLDGRDYLIELLDSPNPLIRLIACQGLGQIGANQAVEPLIRKLDDTDPLVRKAALRALRRIGDPRGMEAIIRKISSPDRITEQSVEEVLSGEGYPRDWEQFQPILRKLRLNGYLLDF</sequence>
<dbReference type="PANTHER" id="PTHR12697">
    <property type="entry name" value="PBS LYASE HEAT-LIKE PROTEIN"/>
    <property type="match status" value="1"/>
</dbReference>
<dbReference type="InterPro" id="IPR004155">
    <property type="entry name" value="PBS_lyase_HEAT"/>
</dbReference>
<dbReference type="PANTHER" id="PTHR12697:SF5">
    <property type="entry name" value="DEOXYHYPUSINE HYDROXYLASE"/>
    <property type="match status" value="1"/>
</dbReference>
<dbReference type="InterPro" id="IPR016024">
    <property type="entry name" value="ARM-type_fold"/>
</dbReference>
<dbReference type="SMART" id="SM00567">
    <property type="entry name" value="EZ_HEAT"/>
    <property type="match status" value="4"/>
</dbReference>
<dbReference type="EMBL" id="DTMZ01000177">
    <property type="protein sequence ID" value="HGD13816.1"/>
    <property type="molecule type" value="Genomic_DNA"/>
</dbReference>
<protein>
    <submittedName>
        <fullName evidence="1">HEAT repeat domain-containing protein</fullName>
    </submittedName>
</protein>
<dbReference type="InterPro" id="IPR011989">
    <property type="entry name" value="ARM-like"/>
</dbReference>
<organism evidence="1">
    <name type="scientific">candidate division WOR-3 bacterium</name>
    <dbReference type="NCBI Taxonomy" id="2052148"/>
    <lineage>
        <taxon>Bacteria</taxon>
        <taxon>Bacteria division WOR-3</taxon>
    </lineage>
</organism>
<accession>A0A7V3V0K9</accession>